<dbReference type="GO" id="GO:0046982">
    <property type="term" value="F:protein heterodimerization activity"/>
    <property type="evidence" value="ECO:0007669"/>
    <property type="project" value="InterPro"/>
</dbReference>
<evidence type="ECO:0000313" key="6">
    <source>
        <dbReference type="Proteomes" id="UP001054252"/>
    </source>
</evidence>
<dbReference type="GO" id="GO:0001046">
    <property type="term" value="F:core promoter sequence-specific DNA binding"/>
    <property type="evidence" value="ECO:0007669"/>
    <property type="project" value="TreeGrafter"/>
</dbReference>
<organism evidence="5 6">
    <name type="scientific">Rubroshorea leprosula</name>
    <dbReference type="NCBI Taxonomy" id="152421"/>
    <lineage>
        <taxon>Eukaryota</taxon>
        <taxon>Viridiplantae</taxon>
        <taxon>Streptophyta</taxon>
        <taxon>Embryophyta</taxon>
        <taxon>Tracheophyta</taxon>
        <taxon>Spermatophyta</taxon>
        <taxon>Magnoliopsida</taxon>
        <taxon>eudicotyledons</taxon>
        <taxon>Gunneridae</taxon>
        <taxon>Pentapetalae</taxon>
        <taxon>rosids</taxon>
        <taxon>malvids</taxon>
        <taxon>Malvales</taxon>
        <taxon>Dipterocarpaceae</taxon>
        <taxon>Rubroshorea</taxon>
    </lineage>
</organism>
<reference evidence="5 6" key="1">
    <citation type="journal article" date="2021" name="Commun. Biol.">
        <title>The genome of Shorea leprosula (Dipterocarpaceae) highlights the ecological relevance of drought in aseasonal tropical rainforests.</title>
        <authorList>
            <person name="Ng K.K.S."/>
            <person name="Kobayashi M.J."/>
            <person name="Fawcett J.A."/>
            <person name="Hatakeyama M."/>
            <person name="Paape T."/>
            <person name="Ng C.H."/>
            <person name="Ang C.C."/>
            <person name="Tnah L.H."/>
            <person name="Lee C.T."/>
            <person name="Nishiyama T."/>
            <person name="Sese J."/>
            <person name="O'Brien M.J."/>
            <person name="Copetti D."/>
            <person name="Mohd Noor M.I."/>
            <person name="Ong R.C."/>
            <person name="Putra M."/>
            <person name="Sireger I.Z."/>
            <person name="Indrioko S."/>
            <person name="Kosugi Y."/>
            <person name="Izuno A."/>
            <person name="Isagi Y."/>
            <person name="Lee S.L."/>
            <person name="Shimizu K.K."/>
        </authorList>
    </citation>
    <scope>NUCLEOTIDE SEQUENCE [LARGE SCALE GENOMIC DNA]</scope>
    <source>
        <strain evidence="5">214</strain>
    </source>
</reference>
<accession>A0AAV5I359</accession>
<feature type="compositionally biased region" description="Basic and acidic residues" evidence="3">
    <location>
        <begin position="165"/>
        <end position="199"/>
    </location>
</feature>
<dbReference type="InterPro" id="IPR050568">
    <property type="entry name" value="Transcr_DNA_Rep_Reg"/>
</dbReference>
<evidence type="ECO:0000256" key="2">
    <source>
        <dbReference type="ARBA" id="ARBA00023242"/>
    </source>
</evidence>
<protein>
    <recommendedName>
        <fullName evidence="4">Transcription factor CBF/NF-Y/archaeal histone domain-containing protein</fullName>
    </recommendedName>
</protein>
<comment type="caution">
    <text evidence="5">The sequence shown here is derived from an EMBL/GenBank/DDBJ whole genome shotgun (WGS) entry which is preliminary data.</text>
</comment>
<name>A0AAV5I359_9ROSI</name>
<proteinExistence type="predicted"/>
<evidence type="ECO:0000313" key="5">
    <source>
        <dbReference type="EMBL" id="GKU93525.1"/>
    </source>
</evidence>
<dbReference type="Pfam" id="PF00808">
    <property type="entry name" value="CBFD_NFYB_HMF"/>
    <property type="match status" value="1"/>
</dbReference>
<evidence type="ECO:0000259" key="4">
    <source>
        <dbReference type="Pfam" id="PF00808"/>
    </source>
</evidence>
<dbReference type="AlphaFoldDB" id="A0AAV5I359"/>
<evidence type="ECO:0000256" key="3">
    <source>
        <dbReference type="SAM" id="MobiDB-lite"/>
    </source>
</evidence>
<dbReference type="InterPro" id="IPR009072">
    <property type="entry name" value="Histone-fold"/>
</dbReference>
<keyword evidence="6" id="KW-1185">Reference proteome</keyword>
<dbReference type="EMBL" id="BPVZ01000007">
    <property type="protein sequence ID" value="GKU93525.1"/>
    <property type="molecule type" value="Genomic_DNA"/>
</dbReference>
<dbReference type="PANTHER" id="PTHR10252:SF5">
    <property type="entry name" value="DR1-ASSOCIATED COREPRESSOR"/>
    <property type="match status" value="1"/>
</dbReference>
<sequence>MKKKLDTRFPAASFSFNNHTLSGLLWLSCSLADCAFLLARIKKIMQADEDVGKIAMAVPLLVSKALELFLQNLCDQTAVDAVMVDGVNCKETAFSHVVFSRFCTLLFVVVPDLGGSDAADEDHSVCKRRKVVDDDNSDSDNKPKRSRVDATSNNKRSRNGRGRGRVRDHGRGRVRDHGQGRGRRTVERERVPPHEKFEDESNISYQQETNDLDLHRLDNERELDESKESVQANNSLQASVRSLDLNVGLDENGYSIIPVAAPPCPIKKTIPEFKHEEYPVGPSLRLTRWA</sequence>
<dbReference type="PANTHER" id="PTHR10252">
    <property type="entry name" value="HISTONE-LIKE TRANSCRIPTION FACTOR CCAAT-RELATED"/>
    <property type="match status" value="1"/>
</dbReference>
<evidence type="ECO:0000256" key="1">
    <source>
        <dbReference type="ARBA" id="ARBA00004123"/>
    </source>
</evidence>
<dbReference type="PROSITE" id="PS51257">
    <property type="entry name" value="PROKAR_LIPOPROTEIN"/>
    <property type="match status" value="1"/>
</dbReference>
<dbReference type="GO" id="GO:0016251">
    <property type="term" value="F:RNA polymerase II general transcription initiation factor activity"/>
    <property type="evidence" value="ECO:0007669"/>
    <property type="project" value="TreeGrafter"/>
</dbReference>
<dbReference type="Gene3D" id="1.10.20.10">
    <property type="entry name" value="Histone, subunit A"/>
    <property type="match status" value="1"/>
</dbReference>
<feature type="region of interest" description="Disordered" evidence="3">
    <location>
        <begin position="131"/>
        <end position="201"/>
    </location>
</feature>
<dbReference type="SUPFAM" id="SSF47113">
    <property type="entry name" value="Histone-fold"/>
    <property type="match status" value="1"/>
</dbReference>
<dbReference type="GO" id="GO:0005634">
    <property type="term" value="C:nucleus"/>
    <property type="evidence" value="ECO:0007669"/>
    <property type="project" value="UniProtKB-SubCell"/>
</dbReference>
<dbReference type="InterPro" id="IPR003958">
    <property type="entry name" value="CBFA_NFYB_domain"/>
</dbReference>
<feature type="compositionally biased region" description="Basic and acidic residues" evidence="3">
    <location>
        <begin position="139"/>
        <end position="148"/>
    </location>
</feature>
<dbReference type="Proteomes" id="UP001054252">
    <property type="component" value="Unassembled WGS sequence"/>
</dbReference>
<feature type="domain" description="Transcription factor CBF/NF-Y/archaeal histone" evidence="4">
    <location>
        <begin position="38"/>
        <end position="78"/>
    </location>
</feature>
<feature type="compositionally biased region" description="Basic residues" evidence="3">
    <location>
        <begin position="155"/>
        <end position="164"/>
    </location>
</feature>
<keyword evidence="2" id="KW-0539">Nucleus</keyword>
<comment type="subcellular location">
    <subcellularLocation>
        <location evidence="1">Nucleus</location>
    </subcellularLocation>
</comment>
<dbReference type="CDD" id="cd22906">
    <property type="entry name" value="HFD_DRAP1"/>
    <property type="match status" value="1"/>
</dbReference>
<gene>
    <name evidence="5" type="ORF">SLEP1_g7116</name>
</gene>